<keyword evidence="1" id="KW-0812">Transmembrane</keyword>
<proteinExistence type="predicted"/>
<dbReference type="SUPFAM" id="SSF52266">
    <property type="entry name" value="SGNH hydrolase"/>
    <property type="match status" value="1"/>
</dbReference>
<protein>
    <submittedName>
        <fullName evidence="3">Lysophospholipase L1</fullName>
    </submittedName>
</protein>
<dbReference type="InterPro" id="IPR013830">
    <property type="entry name" value="SGNH_hydro"/>
</dbReference>
<dbReference type="InterPro" id="IPR036514">
    <property type="entry name" value="SGNH_hydro_sf"/>
</dbReference>
<dbReference type="Gene3D" id="3.40.50.1110">
    <property type="entry name" value="SGNH hydrolase"/>
    <property type="match status" value="1"/>
</dbReference>
<dbReference type="Pfam" id="PF13472">
    <property type="entry name" value="Lipase_GDSL_2"/>
    <property type="match status" value="1"/>
</dbReference>
<dbReference type="GO" id="GO:0016788">
    <property type="term" value="F:hydrolase activity, acting on ester bonds"/>
    <property type="evidence" value="ECO:0007669"/>
    <property type="project" value="UniProtKB-ARBA"/>
</dbReference>
<accession>A0A1G8I5H5</accession>
<reference evidence="4" key="1">
    <citation type="submission" date="2016-10" db="EMBL/GenBank/DDBJ databases">
        <authorList>
            <person name="Varghese N."/>
            <person name="Submissions S."/>
        </authorList>
    </citation>
    <scope>NUCLEOTIDE SEQUENCE [LARGE SCALE GENOMIC DNA]</scope>
    <source>
        <strain evidence="4">CGMCC 1.11022</strain>
    </source>
</reference>
<dbReference type="PANTHER" id="PTHR43784">
    <property type="entry name" value="GDSL-LIKE LIPASE/ACYLHYDROLASE, PUTATIVE (AFU_ORTHOLOGUE AFUA_2G00820)-RELATED"/>
    <property type="match status" value="1"/>
</dbReference>
<keyword evidence="1" id="KW-1133">Transmembrane helix</keyword>
<dbReference type="CDD" id="cd01830">
    <property type="entry name" value="XynE_like"/>
    <property type="match status" value="1"/>
</dbReference>
<evidence type="ECO:0000313" key="3">
    <source>
        <dbReference type="EMBL" id="SDI14225.1"/>
    </source>
</evidence>
<dbReference type="AlphaFoldDB" id="A0A1G8I5H5"/>
<dbReference type="InterPro" id="IPR053140">
    <property type="entry name" value="GDSL_Rv0518-like"/>
</dbReference>
<gene>
    <name evidence="3" type="ORF">SAMN05428953_101267</name>
</gene>
<evidence type="ECO:0000256" key="1">
    <source>
        <dbReference type="SAM" id="Phobius"/>
    </source>
</evidence>
<organism evidence="3 4">
    <name type="scientific">Mesorhizobium muleiense</name>
    <dbReference type="NCBI Taxonomy" id="1004279"/>
    <lineage>
        <taxon>Bacteria</taxon>
        <taxon>Pseudomonadati</taxon>
        <taxon>Pseudomonadota</taxon>
        <taxon>Alphaproteobacteria</taxon>
        <taxon>Hyphomicrobiales</taxon>
        <taxon>Phyllobacteriaceae</taxon>
        <taxon>Mesorhizobium</taxon>
    </lineage>
</organism>
<evidence type="ECO:0000313" key="4">
    <source>
        <dbReference type="Proteomes" id="UP000198894"/>
    </source>
</evidence>
<name>A0A1G8I5H5_9HYPH</name>
<dbReference type="Proteomes" id="UP000198894">
    <property type="component" value="Unassembled WGS sequence"/>
</dbReference>
<feature type="transmembrane region" description="Helical" evidence="1">
    <location>
        <begin position="30"/>
        <end position="48"/>
    </location>
</feature>
<keyword evidence="1" id="KW-0472">Membrane</keyword>
<evidence type="ECO:0000259" key="2">
    <source>
        <dbReference type="Pfam" id="PF13472"/>
    </source>
</evidence>
<keyword evidence="4" id="KW-1185">Reference proteome</keyword>
<dbReference type="PANTHER" id="PTHR43784:SF2">
    <property type="entry name" value="GDSL-LIKE LIPASE_ACYLHYDROLASE, PUTATIVE (AFU_ORTHOLOGUE AFUA_2G00820)-RELATED"/>
    <property type="match status" value="1"/>
</dbReference>
<dbReference type="EMBL" id="FNEE01000001">
    <property type="protein sequence ID" value="SDI14225.1"/>
    <property type="molecule type" value="Genomic_DNA"/>
</dbReference>
<feature type="domain" description="SGNH hydrolase-type esterase" evidence="2">
    <location>
        <begin position="233"/>
        <end position="432"/>
    </location>
</feature>
<sequence length="447" mass="47640">MRLNRPLVFTDKVSSELSTAAGRKRRRRQIILICAAAAAGSAIAGFSAQGAEKADWITTWAATPAPRWSDDLPAPFGVPEVLENQTVRQVARISVGGKSVRVVLSNAFGAKPLTIGAGSVAIAGKDGNVDQATLKPLTWGGNSSVVVPPGAPILSDPIALSAEALSEISVSIFLPKKTALSSVHWDGVQTAYISGPGNFTNEAAFKADSTLKSRLFLSDIWVDAVPESEAIVFFGDSITDGNCSTPDANNRWPDHIAKRLQEANRKVAVVNEAFSGNRVLTDGMGVNALGRFDSDILSHPKVSTVVLMMGINDIGWPGQNAITPDDKEPTAQDIITGYKQLIDRAHAHGIRIVGATLTPFAETFKGLPTEGYYTPEKEKIRVAVNEWIRTGGGFDGVVDFDKVMEDPAKPGYLRDDYDCGDNLHPNDAGYKAMADAVDLDVLLGSAK</sequence>